<dbReference type="PANTHER" id="PTHR42941:SF1">
    <property type="entry name" value="SLL1037 PROTEIN"/>
    <property type="match status" value="1"/>
</dbReference>
<protein>
    <recommendedName>
        <fullName evidence="3">TRAP transporter solute receptor, TAXI family</fullName>
    </recommendedName>
</protein>
<dbReference type="SUPFAM" id="SSF53850">
    <property type="entry name" value="Periplasmic binding protein-like II"/>
    <property type="match status" value="1"/>
</dbReference>
<gene>
    <name evidence="1" type="ORF">SAMN05660330_04019</name>
</gene>
<dbReference type="STRING" id="91360.SAMN05660330_04019"/>
<dbReference type="Pfam" id="PF16868">
    <property type="entry name" value="NMT1_3"/>
    <property type="match status" value="1"/>
</dbReference>
<dbReference type="PANTHER" id="PTHR42941">
    <property type="entry name" value="SLL1037 PROTEIN"/>
    <property type="match status" value="1"/>
</dbReference>
<evidence type="ECO:0008006" key="3">
    <source>
        <dbReference type="Google" id="ProtNLM"/>
    </source>
</evidence>
<organism evidence="1 2">
    <name type="scientific">Desulforhopalus singaporensis</name>
    <dbReference type="NCBI Taxonomy" id="91360"/>
    <lineage>
        <taxon>Bacteria</taxon>
        <taxon>Pseudomonadati</taxon>
        <taxon>Thermodesulfobacteriota</taxon>
        <taxon>Desulfobulbia</taxon>
        <taxon>Desulfobulbales</taxon>
        <taxon>Desulfocapsaceae</taxon>
        <taxon>Desulforhopalus</taxon>
    </lineage>
</organism>
<dbReference type="NCBIfam" id="TIGR02122">
    <property type="entry name" value="TRAP_TAXI"/>
    <property type="match status" value="1"/>
</dbReference>
<evidence type="ECO:0000313" key="2">
    <source>
        <dbReference type="Proteomes" id="UP000199073"/>
    </source>
</evidence>
<name>A0A1H0VFC0_9BACT</name>
<dbReference type="Proteomes" id="UP000199073">
    <property type="component" value="Unassembled WGS sequence"/>
</dbReference>
<dbReference type="EMBL" id="FNJI01000047">
    <property type="protein sequence ID" value="SDP76766.1"/>
    <property type="molecule type" value="Genomic_DNA"/>
</dbReference>
<sequence length="321" mass="35662">MKTKKTGMFLLVTVSIFLLLSQIAFARETRLVMSTSATGGAWFLFGGALSKVVSKHVPDVSATAKPSASSIENIRNVGRNRVDIGMAMPDAAYNAYNGKGSFEKEKYEGIRALFSIFGADIYLYTLKDNSDIKKVADFQNRRVAVGAAGSGTEVCNRLILDHYGMSYDDVDEVFLSAPEAVMAMKDGSLDAAMYSHATPHSLILDLTASRDITFIEMGEEQRAKFLEKYPYYSPSVVKAGTYTGQDKDYNTFAYHGMIIVNEKMDDELAYNIVKAVFENKPEIDHIHAKFKEIVKESALKGIKIPLHPGAERYWREQGLIQ</sequence>
<dbReference type="CDD" id="cd13520">
    <property type="entry name" value="PBP2_TAXI_TRAP"/>
    <property type="match status" value="1"/>
</dbReference>
<dbReference type="Gene3D" id="3.40.190.10">
    <property type="entry name" value="Periplasmic binding protein-like II"/>
    <property type="match status" value="2"/>
</dbReference>
<reference evidence="1 2" key="1">
    <citation type="submission" date="2016-10" db="EMBL/GenBank/DDBJ databases">
        <authorList>
            <person name="de Groot N.N."/>
        </authorList>
    </citation>
    <scope>NUCLEOTIDE SEQUENCE [LARGE SCALE GENOMIC DNA]</scope>
    <source>
        <strain evidence="1 2">DSM 12130</strain>
    </source>
</reference>
<proteinExistence type="predicted"/>
<dbReference type="RefSeq" id="WP_092225910.1">
    <property type="nucleotide sequence ID" value="NZ_FNJI01000047.1"/>
</dbReference>
<dbReference type="OrthoDB" id="9780180at2"/>
<dbReference type="AlphaFoldDB" id="A0A1H0VFC0"/>
<keyword evidence="2" id="KW-1185">Reference proteome</keyword>
<dbReference type="InterPro" id="IPR011852">
    <property type="entry name" value="TRAP_TAXI"/>
</dbReference>
<accession>A0A1H0VFC0</accession>
<evidence type="ECO:0000313" key="1">
    <source>
        <dbReference type="EMBL" id="SDP76766.1"/>
    </source>
</evidence>